<dbReference type="OrthoDB" id="9255830at2"/>
<gene>
    <name evidence="2" type="ORF">GHI93_06250</name>
</gene>
<feature type="compositionally biased region" description="Basic residues" evidence="1">
    <location>
        <begin position="1"/>
        <end position="12"/>
    </location>
</feature>
<name>A0A7X1Z814_9LACT</name>
<accession>A0A7X1Z814</accession>
<sequence length="222" mass="24840">MFHRNKNKGIHLKTKENHERQEQNDHFDTFFSEVTDRMPQKSAQLLKNSFGTLKVQAEKQLATIATQFDHSFDPLLENVDEKQRKKCHEVIHSATLMAAIVTLSPIPLTDSAMLVPIQVVMMGRLHKLFGASWTEGMAWSIAKETFLLTFIREIPGNLMKFIPFFGTAAGSIANVTVSVLTTEALGWITVNMLNKGEDVLGNGKKVSAQVKTALSMIKLTKK</sequence>
<evidence type="ECO:0000256" key="1">
    <source>
        <dbReference type="SAM" id="MobiDB-lite"/>
    </source>
</evidence>
<dbReference type="EMBL" id="WITJ01000007">
    <property type="protein sequence ID" value="MQW39538.1"/>
    <property type="molecule type" value="Genomic_DNA"/>
</dbReference>
<evidence type="ECO:0000313" key="3">
    <source>
        <dbReference type="Proteomes" id="UP000439550"/>
    </source>
</evidence>
<protein>
    <submittedName>
        <fullName evidence="2">DUF697 domain-containing protein</fullName>
    </submittedName>
</protein>
<dbReference type="AlphaFoldDB" id="A0A7X1Z814"/>
<keyword evidence="3" id="KW-1185">Reference proteome</keyword>
<evidence type="ECO:0000313" key="2">
    <source>
        <dbReference type="EMBL" id="MQW39538.1"/>
    </source>
</evidence>
<organism evidence="2 3">
    <name type="scientific">Lactococcus hircilactis</name>
    <dbReference type="NCBI Taxonomy" id="1494462"/>
    <lineage>
        <taxon>Bacteria</taxon>
        <taxon>Bacillati</taxon>
        <taxon>Bacillota</taxon>
        <taxon>Bacilli</taxon>
        <taxon>Lactobacillales</taxon>
        <taxon>Streptococcaceae</taxon>
        <taxon>Lactococcus</taxon>
    </lineage>
</organism>
<dbReference type="RefSeq" id="WP_153496208.1">
    <property type="nucleotide sequence ID" value="NZ_CAXYUY010000007.1"/>
</dbReference>
<dbReference type="Proteomes" id="UP000439550">
    <property type="component" value="Unassembled WGS sequence"/>
</dbReference>
<feature type="region of interest" description="Disordered" evidence="1">
    <location>
        <begin position="1"/>
        <end position="24"/>
    </location>
</feature>
<comment type="caution">
    <text evidence="2">The sequence shown here is derived from an EMBL/GenBank/DDBJ whole genome shotgun (WGS) entry which is preliminary data.</text>
</comment>
<reference evidence="2 3" key="1">
    <citation type="submission" date="2019-10" db="EMBL/GenBank/DDBJ databases">
        <authorList>
            <person name="Dong K."/>
        </authorList>
    </citation>
    <scope>NUCLEOTIDE SEQUENCE [LARGE SCALE GENOMIC DNA]</scope>
    <source>
        <strain evidence="2 3">DSM 28960</strain>
    </source>
</reference>
<proteinExistence type="predicted"/>
<feature type="compositionally biased region" description="Basic and acidic residues" evidence="1">
    <location>
        <begin position="13"/>
        <end position="24"/>
    </location>
</feature>